<dbReference type="PANTHER" id="PTHR46148">
    <property type="entry name" value="CHROMO DOMAIN-CONTAINING PROTEIN"/>
    <property type="match status" value="1"/>
</dbReference>
<dbReference type="RefSeq" id="XP_016716331.1">
    <property type="nucleotide sequence ID" value="XM_016860842.1"/>
</dbReference>
<protein>
    <recommendedName>
        <fullName evidence="1">Tf2-1-like SH3-like domain-containing protein</fullName>
    </recommendedName>
</protein>
<dbReference type="PANTHER" id="PTHR46148:SF44">
    <property type="entry name" value="GAG-POL POLYPROTEIN"/>
    <property type="match status" value="1"/>
</dbReference>
<accession>A0A1U8LP12</accession>
<evidence type="ECO:0000313" key="3">
    <source>
        <dbReference type="RefSeq" id="XP_016716331.1"/>
    </source>
</evidence>
<dbReference type="SUPFAM" id="SSF53098">
    <property type="entry name" value="Ribonuclease H-like"/>
    <property type="match status" value="1"/>
</dbReference>
<dbReference type="AlphaFoldDB" id="A0A1U8LP12"/>
<dbReference type="InterPro" id="IPR016197">
    <property type="entry name" value="Chromo-like_dom_sf"/>
</dbReference>
<dbReference type="SUPFAM" id="SSF54160">
    <property type="entry name" value="Chromo domain-like"/>
    <property type="match status" value="1"/>
</dbReference>
<reference evidence="2" key="1">
    <citation type="journal article" date="2020" name="Nat. Genet.">
        <title>Genomic diversifications of five Gossypium allopolyploid species and their impact on cotton improvement.</title>
        <authorList>
            <person name="Chen Z.J."/>
            <person name="Sreedasyam A."/>
            <person name="Ando A."/>
            <person name="Song Q."/>
            <person name="De Santiago L.M."/>
            <person name="Hulse-Kemp A.M."/>
            <person name="Ding M."/>
            <person name="Ye W."/>
            <person name="Kirkbride R.C."/>
            <person name="Jenkins J."/>
            <person name="Plott C."/>
            <person name="Lovell J."/>
            <person name="Lin Y.M."/>
            <person name="Vaughn R."/>
            <person name="Liu B."/>
            <person name="Simpson S."/>
            <person name="Scheffler B.E."/>
            <person name="Wen L."/>
            <person name="Saski C.A."/>
            <person name="Grover C.E."/>
            <person name="Hu G."/>
            <person name="Conover J.L."/>
            <person name="Carlson J.W."/>
            <person name="Shu S."/>
            <person name="Boston L.B."/>
            <person name="Williams M."/>
            <person name="Peterson D.G."/>
            <person name="McGee K."/>
            <person name="Jones D.C."/>
            <person name="Wendel J.F."/>
            <person name="Stelly D.M."/>
            <person name="Grimwood J."/>
            <person name="Schmutz J."/>
        </authorList>
    </citation>
    <scope>NUCLEOTIDE SEQUENCE [LARGE SCALE GENOMIC DNA]</scope>
    <source>
        <strain evidence="2">cv. TM-1</strain>
    </source>
</reference>
<dbReference type="Gene3D" id="3.30.420.10">
    <property type="entry name" value="Ribonuclease H-like superfamily/Ribonuclease H"/>
    <property type="match status" value="1"/>
</dbReference>
<dbReference type="KEGG" id="ghi:107929426"/>
<evidence type="ECO:0000313" key="2">
    <source>
        <dbReference type="Proteomes" id="UP000818029"/>
    </source>
</evidence>
<dbReference type="GO" id="GO:0003676">
    <property type="term" value="F:nucleic acid binding"/>
    <property type="evidence" value="ECO:0007669"/>
    <property type="project" value="InterPro"/>
</dbReference>
<dbReference type="Pfam" id="PF24626">
    <property type="entry name" value="SH3_Tf2-1"/>
    <property type="match status" value="1"/>
</dbReference>
<name>A0A1U8LP12_GOSHI</name>
<sequence length="233" mass="27576">MDFVSGLPMTLRKKDSIWVIIDRLTKLVHFILARTDYSVEKLAELNVSEIVRLHGVPLSIFLIEIRDSPSDFGEIEDKVRIIRDCLKVAPDRQKSYADLKRKDIEFVVGDQMFLKVSLWKKITERIDPVAYRLVLPSELEKIHNVFHVSMLRRYRQDPSHVVTPYEVEIQLDLSYSEEPISVLAREIKELQNKRVLLVKVLWNRHRVEEATWETEDLMRLQYPNLFTSKKFWG</sequence>
<dbReference type="InterPro" id="IPR056924">
    <property type="entry name" value="SH3_Tf2-1"/>
</dbReference>
<dbReference type="GeneID" id="107929426"/>
<reference evidence="3" key="2">
    <citation type="submission" date="2025-08" db="UniProtKB">
        <authorList>
            <consortium name="RefSeq"/>
        </authorList>
    </citation>
    <scope>IDENTIFICATION</scope>
</reference>
<gene>
    <name evidence="3" type="primary">LOC107929426</name>
</gene>
<feature type="domain" description="Tf2-1-like SH3-like" evidence="1">
    <location>
        <begin position="121"/>
        <end position="155"/>
    </location>
</feature>
<proteinExistence type="predicted"/>
<dbReference type="InterPro" id="IPR036397">
    <property type="entry name" value="RNaseH_sf"/>
</dbReference>
<dbReference type="Proteomes" id="UP000818029">
    <property type="component" value="Chromosome A08"/>
</dbReference>
<keyword evidence="2" id="KW-1185">Reference proteome</keyword>
<organism evidence="2 3">
    <name type="scientific">Gossypium hirsutum</name>
    <name type="common">Upland cotton</name>
    <name type="synonym">Gossypium mexicanum</name>
    <dbReference type="NCBI Taxonomy" id="3635"/>
    <lineage>
        <taxon>Eukaryota</taxon>
        <taxon>Viridiplantae</taxon>
        <taxon>Streptophyta</taxon>
        <taxon>Embryophyta</taxon>
        <taxon>Tracheophyta</taxon>
        <taxon>Spermatophyta</taxon>
        <taxon>Magnoliopsida</taxon>
        <taxon>eudicotyledons</taxon>
        <taxon>Gunneridae</taxon>
        <taxon>Pentapetalae</taxon>
        <taxon>rosids</taxon>
        <taxon>malvids</taxon>
        <taxon>Malvales</taxon>
        <taxon>Malvaceae</taxon>
        <taxon>Malvoideae</taxon>
        <taxon>Gossypium</taxon>
    </lineage>
</organism>
<dbReference type="InterPro" id="IPR012337">
    <property type="entry name" value="RNaseH-like_sf"/>
</dbReference>
<evidence type="ECO:0000259" key="1">
    <source>
        <dbReference type="Pfam" id="PF24626"/>
    </source>
</evidence>
<dbReference type="PaxDb" id="3635-A0A1U8LP12"/>
<dbReference type="STRING" id="3635.A0A1U8LP12"/>